<evidence type="ECO:0000256" key="1">
    <source>
        <dbReference type="SAM" id="MobiDB-lite"/>
    </source>
</evidence>
<dbReference type="Pfam" id="PF14362">
    <property type="entry name" value="DUF4407"/>
    <property type="match status" value="1"/>
</dbReference>
<dbReference type="EMBL" id="VFML01000001">
    <property type="protein sequence ID" value="TQJ02793.1"/>
    <property type="molecule type" value="Genomic_DNA"/>
</dbReference>
<dbReference type="RefSeq" id="WP_141998056.1">
    <property type="nucleotide sequence ID" value="NZ_VFML01000001.1"/>
</dbReference>
<dbReference type="InterPro" id="IPR011009">
    <property type="entry name" value="Kinase-like_dom_sf"/>
</dbReference>
<dbReference type="Proteomes" id="UP000320876">
    <property type="component" value="Unassembled WGS sequence"/>
</dbReference>
<feature type="region of interest" description="Disordered" evidence="1">
    <location>
        <begin position="153"/>
        <end position="180"/>
    </location>
</feature>
<dbReference type="Gene3D" id="1.10.510.10">
    <property type="entry name" value="Transferase(Phosphotransferase) domain 1"/>
    <property type="match status" value="1"/>
</dbReference>
<organism evidence="3 4">
    <name type="scientific">Amycolatopsis cihanbeyliensis</name>
    <dbReference type="NCBI Taxonomy" id="1128664"/>
    <lineage>
        <taxon>Bacteria</taxon>
        <taxon>Bacillati</taxon>
        <taxon>Actinomycetota</taxon>
        <taxon>Actinomycetes</taxon>
        <taxon>Pseudonocardiales</taxon>
        <taxon>Pseudonocardiaceae</taxon>
        <taxon>Amycolatopsis</taxon>
    </lineage>
</organism>
<reference evidence="3 4" key="1">
    <citation type="submission" date="2019-06" db="EMBL/GenBank/DDBJ databases">
        <title>Sequencing the genomes of 1000 actinobacteria strains.</title>
        <authorList>
            <person name="Klenk H.-P."/>
        </authorList>
    </citation>
    <scope>NUCLEOTIDE SEQUENCE [LARGE SCALE GENOMIC DNA]</scope>
    <source>
        <strain evidence="3 4">DSM 45679</strain>
    </source>
</reference>
<evidence type="ECO:0000256" key="2">
    <source>
        <dbReference type="SAM" id="Phobius"/>
    </source>
</evidence>
<keyword evidence="4" id="KW-1185">Reference proteome</keyword>
<sequence length="318" mass="33803">MQNLFIAPERAVHLGRPVPTMSRRVAICRDVAAAMAFCHDRLSIVFGDINAKNELYRLDAVPMVLFIDCDSVRVKGDLGGARQLNAPDWAPPDPGPLTMATDLYKLGLFVLRCLTSGGGHSIRTDPAGARTCLDGRAHDLPVRALGSVPAARHALPDGSRLPADQRTRTRSRPAPRPREETMRFRTGLARLAGSRQEIPDEAPGELTKHAAMGGILLSTAALAGVSAFFALTSTLDLSWPVSAVAALGWAAIVLNLDRMLVISMNDLGTVRMKVLAGLPRVLLALVIGSVISTPLLAPGELTPRAGCPSVPPGQPCTR</sequence>
<name>A0A542DI86_AMYCI</name>
<protein>
    <submittedName>
        <fullName evidence="3">Uncharacterized protein DUF4407</fullName>
    </submittedName>
</protein>
<keyword evidence="2" id="KW-1133">Transmembrane helix</keyword>
<evidence type="ECO:0000313" key="3">
    <source>
        <dbReference type="EMBL" id="TQJ02793.1"/>
    </source>
</evidence>
<keyword evidence="2" id="KW-0812">Transmembrane</keyword>
<dbReference type="OrthoDB" id="4061674at2"/>
<feature type="transmembrane region" description="Helical" evidence="2">
    <location>
        <begin position="277"/>
        <end position="296"/>
    </location>
</feature>
<keyword evidence="2" id="KW-0472">Membrane</keyword>
<evidence type="ECO:0000313" key="4">
    <source>
        <dbReference type="Proteomes" id="UP000320876"/>
    </source>
</evidence>
<gene>
    <name evidence="3" type="ORF">FB471_2538</name>
</gene>
<accession>A0A542DI86</accession>
<dbReference type="InterPro" id="IPR025519">
    <property type="entry name" value="DUF4407"/>
</dbReference>
<feature type="transmembrane region" description="Helical" evidence="2">
    <location>
        <begin position="210"/>
        <end position="231"/>
    </location>
</feature>
<dbReference type="SUPFAM" id="SSF56112">
    <property type="entry name" value="Protein kinase-like (PK-like)"/>
    <property type="match status" value="1"/>
</dbReference>
<feature type="transmembrane region" description="Helical" evidence="2">
    <location>
        <begin position="237"/>
        <end position="256"/>
    </location>
</feature>
<proteinExistence type="predicted"/>
<comment type="caution">
    <text evidence="3">The sequence shown here is derived from an EMBL/GenBank/DDBJ whole genome shotgun (WGS) entry which is preliminary data.</text>
</comment>
<dbReference type="AlphaFoldDB" id="A0A542DI86"/>